<reference evidence="3" key="1">
    <citation type="submission" date="2019-08" db="EMBL/GenBank/DDBJ databases">
        <title>Comparative genome analysis confer to the adaptation heavy metal polluted environment.</title>
        <authorList>
            <person name="Li Y."/>
        </authorList>
    </citation>
    <scope>NUCLEOTIDE SEQUENCE [LARGE SCALE GENOMIC DNA]</scope>
    <source>
        <strain evidence="3">P1</strain>
    </source>
</reference>
<dbReference type="Proteomes" id="UP000251402">
    <property type="component" value="Chromosome"/>
</dbReference>
<evidence type="ECO:0000259" key="1">
    <source>
        <dbReference type="Pfam" id="PF00534"/>
    </source>
</evidence>
<dbReference type="PANTHER" id="PTHR45947:SF3">
    <property type="entry name" value="SULFOQUINOVOSYL TRANSFERASE SQD2"/>
    <property type="match status" value="1"/>
</dbReference>
<feature type="domain" description="Glycosyl transferase family 1" evidence="1">
    <location>
        <begin position="206"/>
        <end position="355"/>
    </location>
</feature>
<name>A0A5C1I4N9_9SPHI</name>
<dbReference type="KEGG" id="mrub:DEO27_023900"/>
<dbReference type="Gene3D" id="3.40.50.2000">
    <property type="entry name" value="Glycogen Phosphorylase B"/>
    <property type="match status" value="2"/>
</dbReference>
<dbReference type="OrthoDB" id="596635at2"/>
<evidence type="ECO:0000259" key="2">
    <source>
        <dbReference type="Pfam" id="PF13439"/>
    </source>
</evidence>
<keyword evidence="4" id="KW-1185">Reference proteome</keyword>
<evidence type="ECO:0000313" key="3">
    <source>
        <dbReference type="EMBL" id="QEM12923.1"/>
    </source>
</evidence>
<sequence>MKKIRIAFFAEILIEDFDGAVRTMYQLIKRIDRNIFEFLFVYGAGPDSIAGFESLKVPALTLPINTGYTMAIPALVMSELTEDVNNFSPDIVHIATPSLLGNFALRYATQHGLPVISIYHTHFISYIDYYLKHTPFLINKVKQMMTDSHKAFYNQCDQVYVPSVTMKDELIDMGVDTYRMKLWQRGIDTRLFSPLQKKTLRSITGNDNPTILFASRLVWEKNLETLFEIYTQMQDRHPEVNFIIAGDGVARKACETRMPNAVFTGKVDHKRLSVLYASSTLFLFPSVSEAYGNVVLEAMASGLPCVIADGGGSKDFIEQGINGFKCEPYDAACYLEKIELLLKSNSLREQFIEEGLQYSSRLSWEHLASVYFDDLAEMAGADVLSTV</sequence>
<dbReference type="InterPro" id="IPR028098">
    <property type="entry name" value="Glyco_trans_4-like_N"/>
</dbReference>
<organism evidence="3 4">
    <name type="scientific">Mucilaginibacter rubeus</name>
    <dbReference type="NCBI Taxonomy" id="2027860"/>
    <lineage>
        <taxon>Bacteria</taxon>
        <taxon>Pseudomonadati</taxon>
        <taxon>Bacteroidota</taxon>
        <taxon>Sphingobacteriia</taxon>
        <taxon>Sphingobacteriales</taxon>
        <taxon>Sphingobacteriaceae</taxon>
        <taxon>Mucilaginibacter</taxon>
    </lineage>
</organism>
<dbReference type="Pfam" id="PF00534">
    <property type="entry name" value="Glycos_transf_1"/>
    <property type="match status" value="1"/>
</dbReference>
<feature type="domain" description="Glycosyltransferase subfamily 4-like N-terminal" evidence="2">
    <location>
        <begin position="18"/>
        <end position="190"/>
    </location>
</feature>
<dbReference type="RefSeq" id="WP_112574421.1">
    <property type="nucleotide sequence ID" value="NZ_CP043450.1"/>
</dbReference>
<dbReference type="InterPro" id="IPR050194">
    <property type="entry name" value="Glycosyltransferase_grp1"/>
</dbReference>
<dbReference type="GO" id="GO:0016757">
    <property type="term" value="F:glycosyltransferase activity"/>
    <property type="evidence" value="ECO:0007669"/>
    <property type="project" value="InterPro"/>
</dbReference>
<accession>A0A5C1I4N9</accession>
<dbReference type="SUPFAM" id="SSF53756">
    <property type="entry name" value="UDP-Glycosyltransferase/glycogen phosphorylase"/>
    <property type="match status" value="1"/>
</dbReference>
<dbReference type="InterPro" id="IPR001296">
    <property type="entry name" value="Glyco_trans_1"/>
</dbReference>
<dbReference type="CDD" id="cd03814">
    <property type="entry name" value="GT4-like"/>
    <property type="match status" value="1"/>
</dbReference>
<protein>
    <submittedName>
        <fullName evidence="3">Glycosyltransferase family 1 protein</fullName>
    </submittedName>
</protein>
<proteinExistence type="predicted"/>
<dbReference type="AlphaFoldDB" id="A0A5C1I4N9"/>
<dbReference type="Pfam" id="PF13439">
    <property type="entry name" value="Glyco_transf_4"/>
    <property type="match status" value="1"/>
</dbReference>
<dbReference type="PANTHER" id="PTHR45947">
    <property type="entry name" value="SULFOQUINOVOSYL TRANSFERASE SQD2"/>
    <property type="match status" value="1"/>
</dbReference>
<evidence type="ECO:0000313" key="4">
    <source>
        <dbReference type="Proteomes" id="UP000251402"/>
    </source>
</evidence>
<gene>
    <name evidence="3" type="ORF">DEO27_023900</name>
</gene>
<dbReference type="EMBL" id="CP043450">
    <property type="protein sequence ID" value="QEM12923.1"/>
    <property type="molecule type" value="Genomic_DNA"/>
</dbReference>